<proteinExistence type="predicted"/>
<dbReference type="Gene3D" id="1.10.10.10">
    <property type="entry name" value="Winged helix-like DNA-binding domain superfamily/Winged helix DNA-binding domain"/>
    <property type="match status" value="1"/>
</dbReference>
<name>A0A7D5AD05_GEOSE</name>
<dbReference type="SUPFAM" id="SSF46785">
    <property type="entry name" value="Winged helix' DNA-binding domain"/>
    <property type="match status" value="1"/>
</dbReference>
<dbReference type="PANTHER" id="PTHR44846">
    <property type="entry name" value="MANNOSYL-D-GLYCERATE TRANSPORT/METABOLISM SYSTEM REPRESSOR MNGR-RELATED"/>
    <property type="match status" value="1"/>
</dbReference>
<keyword evidence="1" id="KW-0678">Repressor</keyword>
<dbReference type="PANTHER" id="PTHR44846:SF5">
    <property type="entry name" value="HTH-TYPE TRANSCRIPTIONAL REGULATOR GMUR"/>
    <property type="match status" value="1"/>
</dbReference>
<evidence type="ECO:0000313" key="6">
    <source>
        <dbReference type="EMBL" id="QKV28201.1"/>
    </source>
</evidence>
<dbReference type="SUPFAM" id="SSF64288">
    <property type="entry name" value="Chorismate lyase-like"/>
    <property type="match status" value="1"/>
</dbReference>
<dbReference type="AlphaFoldDB" id="A0A7D5AD05"/>
<evidence type="ECO:0000259" key="5">
    <source>
        <dbReference type="PROSITE" id="PS50949"/>
    </source>
</evidence>
<dbReference type="FunFam" id="3.40.1410.10:FF:000008">
    <property type="entry name" value="Transcriptional regulator, GntR family"/>
    <property type="match status" value="1"/>
</dbReference>
<dbReference type="Gene3D" id="3.40.1410.10">
    <property type="entry name" value="Chorismate lyase-like"/>
    <property type="match status" value="1"/>
</dbReference>
<dbReference type="GO" id="GO:0045892">
    <property type="term" value="P:negative regulation of DNA-templated transcription"/>
    <property type="evidence" value="ECO:0007669"/>
    <property type="project" value="TreeGrafter"/>
</dbReference>
<dbReference type="InterPro" id="IPR036390">
    <property type="entry name" value="WH_DNA-bd_sf"/>
</dbReference>
<evidence type="ECO:0000256" key="4">
    <source>
        <dbReference type="ARBA" id="ARBA00023163"/>
    </source>
</evidence>
<dbReference type="GO" id="GO:0003677">
    <property type="term" value="F:DNA binding"/>
    <property type="evidence" value="ECO:0007669"/>
    <property type="project" value="UniProtKB-KW"/>
</dbReference>
<protein>
    <submittedName>
        <fullName evidence="6">Regulatory protein</fullName>
    </submittedName>
</protein>
<dbReference type="FunFam" id="1.10.10.10:FF:000079">
    <property type="entry name" value="GntR family transcriptional regulator"/>
    <property type="match status" value="1"/>
</dbReference>
<accession>A0A7D5AD05</accession>
<organism evidence="6">
    <name type="scientific">Geobacillus stearothermophilus</name>
    <name type="common">Bacillus stearothermophilus</name>
    <dbReference type="NCBI Taxonomy" id="1422"/>
    <lineage>
        <taxon>Bacteria</taxon>
        <taxon>Bacillati</taxon>
        <taxon>Bacillota</taxon>
        <taxon>Bacilli</taxon>
        <taxon>Bacillales</taxon>
        <taxon>Anoxybacillaceae</taxon>
        <taxon>Geobacillus</taxon>
    </lineage>
</organism>
<dbReference type="InterPro" id="IPR011663">
    <property type="entry name" value="UTRA"/>
</dbReference>
<sequence length="240" mass="27449">MKTMPKYEQISNEIRRRIKEGVYSLDEPIPDEISLAEEFGCSRMTVKRALDLLVSEGLLYRKRGHGTFIVKSAMLDGLVNVVSNETLGLTSLLKGRKVTSHIITFEVLFPSDEVAAHLCIDANTPVYHLIRLRNVDGEPYVIERTYMPVHLIPGLNETVLHGSIYRYITHELGLTIAGSHRKIRADKPNELDRQYLQCAPDDPVLELEQVGFLNNGEPFEYSFSRHRYDKFVFVTVSTRR</sequence>
<dbReference type="CDD" id="cd07377">
    <property type="entry name" value="WHTH_GntR"/>
    <property type="match status" value="1"/>
</dbReference>
<dbReference type="PRINTS" id="PR00035">
    <property type="entry name" value="HTHGNTR"/>
</dbReference>
<keyword evidence="2" id="KW-0805">Transcription regulation</keyword>
<dbReference type="SMART" id="SM00345">
    <property type="entry name" value="HTH_GNTR"/>
    <property type="match status" value="1"/>
</dbReference>
<dbReference type="GO" id="GO:0003700">
    <property type="term" value="F:DNA-binding transcription factor activity"/>
    <property type="evidence" value="ECO:0007669"/>
    <property type="project" value="InterPro"/>
</dbReference>
<dbReference type="InterPro" id="IPR036388">
    <property type="entry name" value="WH-like_DNA-bd_sf"/>
</dbReference>
<dbReference type="EMBL" id="MT424749">
    <property type="protein sequence ID" value="QKV28201.1"/>
    <property type="molecule type" value="Genomic_DNA"/>
</dbReference>
<dbReference type="InterPro" id="IPR028978">
    <property type="entry name" value="Chorismate_lyase_/UTRA_dom_sf"/>
</dbReference>
<evidence type="ECO:0000256" key="2">
    <source>
        <dbReference type="ARBA" id="ARBA00023015"/>
    </source>
</evidence>
<dbReference type="Pfam" id="PF00392">
    <property type="entry name" value="GntR"/>
    <property type="match status" value="1"/>
</dbReference>
<keyword evidence="3" id="KW-0238">DNA-binding</keyword>
<dbReference type="PROSITE" id="PS50949">
    <property type="entry name" value="HTH_GNTR"/>
    <property type="match status" value="1"/>
</dbReference>
<keyword evidence="4" id="KW-0804">Transcription</keyword>
<feature type="domain" description="HTH gntR-type" evidence="5">
    <location>
        <begin position="4"/>
        <end position="72"/>
    </location>
</feature>
<evidence type="ECO:0000256" key="1">
    <source>
        <dbReference type="ARBA" id="ARBA00022491"/>
    </source>
</evidence>
<dbReference type="SMART" id="SM00866">
    <property type="entry name" value="UTRA"/>
    <property type="match status" value="1"/>
</dbReference>
<evidence type="ECO:0000256" key="3">
    <source>
        <dbReference type="ARBA" id="ARBA00023125"/>
    </source>
</evidence>
<reference evidence="6" key="1">
    <citation type="journal article" date="2020" name="J. Biol. Chem.">
        <title>Cross-utilization of beta-galactosides and cellobiose in Geobacillus stearothermophilus.</title>
        <authorList>
            <person name="Shulami S."/>
            <person name="Zehavi A."/>
            <person name="Belakhov V."/>
            <person name="Salama R."/>
            <person name="Lansky S."/>
            <person name="Baasov T."/>
            <person name="Shoham G."/>
            <person name="Shoham Y."/>
        </authorList>
    </citation>
    <scope>NUCLEOTIDE SEQUENCE</scope>
    <source>
        <strain evidence="6">T-1</strain>
    </source>
</reference>
<gene>
    <name evidence="6" type="primary">celR</name>
</gene>
<dbReference type="InterPro" id="IPR000524">
    <property type="entry name" value="Tscrpt_reg_HTH_GntR"/>
</dbReference>
<dbReference type="Pfam" id="PF07702">
    <property type="entry name" value="UTRA"/>
    <property type="match status" value="1"/>
</dbReference>
<dbReference type="InterPro" id="IPR050679">
    <property type="entry name" value="Bact_HTH_transcr_reg"/>
</dbReference>